<dbReference type="OrthoDB" id="415023at2759"/>
<comment type="caution">
    <text evidence="3">The sequence shown here is derived from an EMBL/GenBank/DDBJ whole genome shotgun (WGS) entry which is preliminary data.</text>
</comment>
<dbReference type="AlphaFoldDB" id="A0A0M8MYZ6"/>
<feature type="compositionally biased region" description="Low complexity" evidence="1">
    <location>
        <begin position="291"/>
        <end position="315"/>
    </location>
</feature>
<dbReference type="InterPro" id="IPR003323">
    <property type="entry name" value="OTU_dom"/>
</dbReference>
<dbReference type="InterPro" id="IPR038765">
    <property type="entry name" value="Papain-like_cys_pep_sf"/>
</dbReference>
<dbReference type="GeneID" id="28729724"/>
<dbReference type="GO" id="GO:0016579">
    <property type="term" value="P:protein deubiquitination"/>
    <property type="evidence" value="ECO:0007669"/>
    <property type="project" value="TreeGrafter"/>
</dbReference>
<dbReference type="GO" id="GO:0004843">
    <property type="term" value="F:cysteine-type deubiquitinase activity"/>
    <property type="evidence" value="ECO:0007669"/>
    <property type="project" value="TreeGrafter"/>
</dbReference>
<dbReference type="EMBL" id="LGAV01000001">
    <property type="protein sequence ID" value="KOS16361.1"/>
    <property type="molecule type" value="Genomic_DNA"/>
</dbReference>
<organism evidence="3 4">
    <name type="scientific">Malassezia pachydermatis</name>
    <dbReference type="NCBI Taxonomy" id="77020"/>
    <lineage>
        <taxon>Eukaryota</taxon>
        <taxon>Fungi</taxon>
        <taxon>Dikarya</taxon>
        <taxon>Basidiomycota</taxon>
        <taxon>Ustilaginomycotina</taxon>
        <taxon>Malasseziomycetes</taxon>
        <taxon>Malasseziales</taxon>
        <taxon>Malasseziaceae</taxon>
        <taxon>Malassezia</taxon>
    </lineage>
</organism>
<sequence>MARTQRRAVREGGKPTTQRRRGVPPGDPQQDEQDLHAQLRTMGLYASDTRGDGNCLFRALSDQLYGDPKYHAQLRQRTCDHLEAHPDMYAGFVETGRPFDAYVREMRELGTYGGHLELSAFAHCLQKPIRIVQPGYVYIVACDDGSLKARASRERRERERKRALASTDAHASTARRGRRGALSEKATEITVPECVGPLHIAYHSWEHYSSLRNVKGPHSGPPCIVSEDMNDDTHQDTEASASPAIKEAEKWIEMSVPGHYSRQCIRRLLRKYGEWEAVVEELLRREAEGGTSSDDQTRLSSSSSTASERTSESGSPEPALTPRAQRAARRSKRHASEAPTTRAKQVARSDATSSRSSSPHIPEIRELMI</sequence>
<keyword evidence="4" id="KW-1185">Reference proteome</keyword>
<feature type="region of interest" description="Disordered" evidence="1">
    <location>
        <begin position="219"/>
        <end position="242"/>
    </location>
</feature>
<feature type="compositionally biased region" description="Low complexity" evidence="1">
    <location>
        <begin position="348"/>
        <end position="358"/>
    </location>
</feature>
<name>A0A0M8MYZ6_9BASI</name>
<dbReference type="STRING" id="77020.A0A0M8MYZ6"/>
<dbReference type="VEuPathDB" id="FungiDB:Malapachy_3376"/>
<evidence type="ECO:0000313" key="3">
    <source>
        <dbReference type="EMBL" id="KOS16361.1"/>
    </source>
</evidence>
<dbReference type="CDD" id="cd22756">
    <property type="entry name" value="OTU_OTUD3-like"/>
    <property type="match status" value="1"/>
</dbReference>
<feature type="region of interest" description="Disordered" evidence="1">
    <location>
        <begin position="1"/>
        <end position="33"/>
    </location>
</feature>
<reference evidence="3 4" key="1">
    <citation type="submission" date="2015-07" db="EMBL/GenBank/DDBJ databases">
        <title>Draft Genome Sequence of Malassezia furfur CBS1878 and Malassezia pachydermatis CBS1879.</title>
        <authorList>
            <person name="Triana S."/>
            <person name="Ohm R."/>
            <person name="Gonzalez A."/>
            <person name="DeCock H."/>
            <person name="Restrepo S."/>
            <person name="Celis A."/>
        </authorList>
    </citation>
    <scope>NUCLEOTIDE SEQUENCE [LARGE SCALE GENOMIC DNA]</scope>
    <source>
        <strain evidence="3 4">CBS 1879</strain>
    </source>
</reference>
<evidence type="ECO:0000256" key="1">
    <source>
        <dbReference type="SAM" id="MobiDB-lite"/>
    </source>
</evidence>
<gene>
    <name evidence="3" type="ORF">Malapachy_3376</name>
</gene>
<proteinExistence type="predicted"/>
<dbReference type="Pfam" id="PF02338">
    <property type="entry name" value="OTU"/>
    <property type="match status" value="1"/>
</dbReference>
<accession>A0A0M8MYZ6</accession>
<dbReference type="RefSeq" id="XP_017993993.1">
    <property type="nucleotide sequence ID" value="XM_018137848.1"/>
</dbReference>
<dbReference type="InterPro" id="IPR050704">
    <property type="entry name" value="Peptidase_C85-like"/>
</dbReference>
<protein>
    <submittedName>
        <fullName evidence="3">Cysteine proteinase</fullName>
    </submittedName>
</protein>
<dbReference type="SUPFAM" id="SSF54001">
    <property type="entry name" value="Cysteine proteinases"/>
    <property type="match status" value="1"/>
</dbReference>
<dbReference type="PANTHER" id="PTHR12419:SF7">
    <property type="entry name" value="OTU DOMAIN-CONTAINING PROTEIN 3"/>
    <property type="match status" value="1"/>
</dbReference>
<dbReference type="Proteomes" id="UP000037751">
    <property type="component" value="Unassembled WGS sequence"/>
</dbReference>
<evidence type="ECO:0000313" key="4">
    <source>
        <dbReference type="Proteomes" id="UP000037751"/>
    </source>
</evidence>
<dbReference type="Gene3D" id="3.90.70.80">
    <property type="match status" value="1"/>
</dbReference>
<feature type="domain" description="OTU" evidence="2">
    <location>
        <begin position="44"/>
        <end position="214"/>
    </location>
</feature>
<feature type="region of interest" description="Disordered" evidence="1">
    <location>
        <begin position="286"/>
        <end position="369"/>
    </location>
</feature>
<evidence type="ECO:0000259" key="2">
    <source>
        <dbReference type="PROSITE" id="PS50802"/>
    </source>
</evidence>
<feature type="compositionally biased region" description="Basic and acidic residues" evidence="1">
    <location>
        <begin position="150"/>
        <end position="162"/>
    </location>
</feature>
<feature type="region of interest" description="Disordered" evidence="1">
    <location>
        <begin position="150"/>
        <end position="184"/>
    </location>
</feature>
<dbReference type="PANTHER" id="PTHR12419">
    <property type="entry name" value="OTU DOMAIN CONTAINING PROTEIN"/>
    <property type="match status" value="1"/>
</dbReference>
<dbReference type="PROSITE" id="PS50802">
    <property type="entry name" value="OTU"/>
    <property type="match status" value="1"/>
</dbReference>